<name>A0A6C7EBF2_ILUCY</name>
<dbReference type="GO" id="GO:0009264">
    <property type="term" value="P:deoxyribonucleotide catabolic process"/>
    <property type="evidence" value="ECO:0007669"/>
    <property type="project" value="InterPro"/>
</dbReference>
<sequence>MRHMNDSTARTSLRLGIDLDGVVADFNAGWMELHNREFGGTLTPDLVTSWDGLHDIGGFDDMDEFWAWARGNEQRPSIFRHLTLLPDALDTLRALDADGHRIVIVSTKPDWAIHETLHWLADNAIPTREVHLTFTKHEVDCDVFLDDAPIVLPGLVEHRPNALVCRFVRPWNRPVDGAVDVSSWAEFHALVTERSRVRRPDVAR</sequence>
<dbReference type="Pfam" id="PF06941">
    <property type="entry name" value="NT5C"/>
    <property type="match status" value="1"/>
</dbReference>
<dbReference type="InterPro" id="IPR023214">
    <property type="entry name" value="HAD_sf"/>
</dbReference>
<dbReference type="EMBL" id="AP012057">
    <property type="protein sequence ID" value="BAN03801.1"/>
    <property type="molecule type" value="Genomic_DNA"/>
</dbReference>
<feature type="active site" description="Proton donor" evidence="2">
    <location>
        <position position="20"/>
    </location>
</feature>
<gene>
    <name evidence="3" type="ORF">YM304_34870</name>
</gene>
<reference evidence="3 4" key="1">
    <citation type="journal article" date="2013" name="Int. J. Syst. Evol. Microbiol.">
        <title>Ilumatobacter nonamiense sp. nov. and Ilumatobacter coccineum sp. nov., isolated from seashore sand.</title>
        <authorList>
            <person name="Matsumoto A."/>
            <person name="Kasai H."/>
            <person name="Matsuo Y."/>
            <person name="Shizuri Y."/>
            <person name="Ichikawa N."/>
            <person name="Fujita N."/>
            <person name="Omura S."/>
            <person name="Takahashi Y."/>
        </authorList>
    </citation>
    <scope>NUCLEOTIDE SEQUENCE [LARGE SCALE GENOMIC DNA]</scope>
    <source>
        <strain evidence="4">NBRC 103263 / KCTC 29153 / YM16-304</strain>
    </source>
</reference>
<evidence type="ECO:0000256" key="2">
    <source>
        <dbReference type="PIRSR" id="PIRSR610708-1"/>
    </source>
</evidence>
<dbReference type="SUPFAM" id="SSF56784">
    <property type="entry name" value="HAD-like"/>
    <property type="match status" value="1"/>
</dbReference>
<evidence type="ECO:0000313" key="3">
    <source>
        <dbReference type="EMBL" id="BAN03801.1"/>
    </source>
</evidence>
<dbReference type="KEGG" id="aym:YM304_34870"/>
<feature type="active site" description="Nucleophile" evidence="2">
    <location>
        <position position="18"/>
    </location>
</feature>
<comment type="similarity">
    <text evidence="1">Belongs to the 5'(3')-deoxyribonucleotidase family.</text>
</comment>
<dbReference type="GO" id="GO:0008253">
    <property type="term" value="F:5'-nucleotidase activity"/>
    <property type="evidence" value="ECO:0007669"/>
    <property type="project" value="InterPro"/>
</dbReference>
<evidence type="ECO:0008006" key="5">
    <source>
        <dbReference type="Google" id="ProtNLM"/>
    </source>
</evidence>
<organism evidence="3 4">
    <name type="scientific">Ilumatobacter coccineus (strain NBRC 103263 / KCTC 29153 / YM16-304)</name>
    <dbReference type="NCBI Taxonomy" id="1313172"/>
    <lineage>
        <taxon>Bacteria</taxon>
        <taxon>Bacillati</taxon>
        <taxon>Actinomycetota</taxon>
        <taxon>Acidimicrobiia</taxon>
        <taxon>Acidimicrobiales</taxon>
        <taxon>Ilumatobacteraceae</taxon>
        <taxon>Ilumatobacter</taxon>
    </lineage>
</organism>
<accession>A0A6C7EBF2</accession>
<evidence type="ECO:0000256" key="1">
    <source>
        <dbReference type="ARBA" id="ARBA00009589"/>
    </source>
</evidence>
<dbReference type="AlphaFoldDB" id="A0A6C7EBF2"/>
<proteinExistence type="inferred from homology"/>
<dbReference type="InterPro" id="IPR036412">
    <property type="entry name" value="HAD-like_sf"/>
</dbReference>
<dbReference type="InterPro" id="IPR010708">
    <property type="entry name" value="5'(3')-deoxyribonucleotidase"/>
</dbReference>
<dbReference type="OrthoDB" id="5242740at2"/>
<keyword evidence="4" id="KW-1185">Reference proteome</keyword>
<dbReference type="Gene3D" id="3.40.50.1000">
    <property type="entry name" value="HAD superfamily/HAD-like"/>
    <property type="match status" value="1"/>
</dbReference>
<evidence type="ECO:0000313" key="4">
    <source>
        <dbReference type="Proteomes" id="UP000011863"/>
    </source>
</evidence>
<dbReference type="Proteomes" id="UP000011863">
    <property type="component" value="Chromosome"/>
</dbReference>
<protein>
    <recommendedName>
        <fullName evidence="5">Nucleotidase</fullName>
    </recommendedName>
</protein>